<protein>
    <submittedName>
        <fullName evidence="2">SMI1/KNR4 family protein</fullName>
    </submittedName>
</protein>
<accession>A0ABX7T2C7</accession>
<dbReference type="EMBL" id="CP071795">
    <property type="protein sequence ID" value="QTD39193.1"/>
    <property type="molecule type" value="Genomic_DNA"/>
</dbReference>
<dbReference type="Gene3D" id="3.40.1580.10">
    <property type="entry name" value="SMI1/KNR4-like"/>
    <property type="match status" value="1"/>
</dbReference>
<evidence type="ECO:0000313" key="2">
    <source>
        <dbReference type="EMBL" id="QTD39193.1"/>
    </source>
</evidence>
<keyword evidence="3" id="KW-1185">Reference proteome</keyword>
<dbReference type="SUPFAM" id="SSF160631">
    <property type="entry name" value="SMI1/KNR4-like"/>
    <property type="match status" value="1"/>
</dbReference>
<gene>
    <name evidence="2" type="ORF">JL193_08125</name>
</gene>
<name>A0ABX7T2C7_9FLAO</name>
<dbReference type="InterPro" id="IPR018958">
    <property type="entry name" value="Knr4/Smi1-like_dom"/>
</dbReference>
<proteinExistence type="predicted"/>
<organism evidence="2 3">
    <name type="scientific">Polaribacter batillariae</name>
    <dbReference type="NCBI Taxonomy" id="2808900"/>
    <lineage>
        <taxon>Bacteria</taxon>
        <taxon>Pseudomonadati</taxon>
        <taxon>Bacteroidota</taxon>
        <taxon>Flavobacteriia</taxon>
        <taxon>Flavobacteriales</taxon>
        <taxon>Flavobacteriaceae</taxon>
    </lineage>
</organism>
<feature type="domain" description="Knr4/Smi1-like" evidence="1">
    <location>
        <begin position="13"/>
        <end position="103"/>
    </location>
</feature>
<reference evidence="2 3" key="1">
    <citation type="submission" date="2021-03" db="EMBL/GenBank/DDBJ databases">
        <title>Complete genome of Polaribacter_sp.G4M1.</title>
        <authorList>
            <person name="Jeong S.W."/>
            <person name="Bae J.W."/>
        </authorList>
    </citation>
    <scope>NUCLEOTIDE SEQUENCE [LARGE SCALE GENOMIC DNA]</scope>
    <source>
        <strain evidence="2 3">G4M1</strain>
    </source>
</reference>
<dbReference type="Proteomes" id="UP000663935">
    <property type="component" value="Chromosome"/>
</dbReference>
<dbReference type="Pfam" id="PF09346">
    <property type="entry name" value="SMI1_KNR4"/>
    <property type="match status" value="1"/>
</dbReference>
<dbReference type="InterPro" id="IPR037883">
    <property type="entry name" value="Knr4/Smi1-like_sf"/>
</dbReference>
<evidence type="ECO:0000313" key="3">
    <source>
        <dbReference type="Proteomes" id="UP000663935"/>
    </source>
</evidence>
<dbReference type="RefSeq" id="WP_207973301.1">
    <property type="nucleotide sequence ID" value="NZ_CP071795.1"/>
</dbReference>
<evidence type="ECO:0000259" key="1">
    <source>
        <dbReference type="Pfam" id="PF09346"/>
    </source>
</evidence>
<sequence>MIIEFYLETNEKPTNTDLNDFETQIGKTLPDDYRQHMLDWNGGIVLQDSLEHINFPEHPDYGLSDLFPINHSTGTIETAMTALGSALPNNHIPIGRTRGGEQY</sequence>